<dbReference type="InterPro" id="IPR000905">
    <property type="entry name" value="Gcp-like_dom"/>
</dbReference>
<dbReference type="EC" id="2.3.1.234" evidence="2"/>
<evidence type="ECO:0000259" key="1">
    <source>
        <dbReference type="Pfam" id="PF00814"/>
    </source>
</evidence>
<dbReference type="Proteomes" id="UP000767446">
    <property type="component" value="Unassembled WGS sequence"/>
</dbReference>
<dbReference type="Gene3D" id="3.30.420.200">
    <property type="match status" value="1"/>
</dbReference>
<dbReference type="Pfam" id="PF00814">
    <property type="entry name" value="TsaD"/>
    <property type="match status" value="1"/>
</dbReference>
<dbReference type="SUPFAM" id="SSF53067">
    <property type="entry name" value="Actin-like ATPase domain"/>
    <property type="match status" value="2"/>
</dbReference>
<evidence type="ECO:0000313" key="3">
    <source>
        <dbReference type="Proteomes" id="UP000767446"/>
    </source>
</evidence>
<dbReference type="Gene3D" id="3.30.420.40">
    <property type="match status" value="1"/>
</dbReference>
<dbReference type="GO" id="GO:0061711">
    <property type="term" value="F:tRNA N(6)-L-threonylcarbamoyladenine synthase activity"/>
    <property type="evidence" value="ECO:0007669"/>
    <property type="project" value="UniProtKB-EC"/>
</dbReference>
<keyword evidence="2" id="KW-0808">Transferase</keyword>
<name>A0A941GMT6_9CHRO</name>
<dbReference type="AlphaFoldDB" id="A0A941GMT6"/>
<dbReference type="EMBL" id="JADQBC010000017">
    <property type="protein sequence ID" value="MBR8827019.1"/>
    <property type="molecule type" value="Genomic_DNA"/>
</dbReference>
<accession>A0A941GMT6</accession>
<evidence type="ECO:0000313" key="2">
    <source>
        <dbReference type="EMBL" id="MBR8827019.1"/>
    </source>
</evidence>
<gene>
    <name evidence="2" type="primary">tsaB</name>
    <name evidence="2" type="ORF">DSM107014_03775</name>
</gene>
<sequence length="207" mass="23277">MLKYGLALHSTSPQLGISLSNFTDDTRSQTWELGRDLSTHLHQHLIEFLGTTALKDLEFIAVAKGPGSFTGTRLGLVLARTLGQQLNIPIFAISTLAAIAWSEKDKYLNNNKIAIQMDARRSQLFVAIYEVKNDREGLITHLPDTIITPKDWEQTLNSLPTKYQLIETPTKLGNTVTSLLNLAYFEWQKGARPQWSEVLPFYGQHPV</sequence>
<dbReference type="InterPro" id="IPR043129">
    <property type="entry name" value="ATPase_NBD"/>
</dbReference>
<proteinExistence type="predicted"/>
<dbReference type="GO" id="GO:0002949">
    <property type="term" value="P:tRNA threonylcarbamoyladenosine modification"/>
    <property type="evidence" value="ECO:0007669"/>
    <property type="project" value="InterPro"/>
</dbReference>
<feature type="domain" description="Gcp-like" evidence="1">
    <location>
        <begin position="52"/>
        <end position="133"/>
    </location>
</feature>
<protein>
    <submittedName>
        <fullName evidence="2">tRNA (Adenosine(37)-N6)-threonylcarbamoyltransferase complex dimerization subunit type 1 TsaB</fullName>
        <ecNumber evidence="2">2.3.1.234</ecNumber>
    </submittedName>
</protein>
<dbReference type="NCBIfam" id="TIGR03725">
    <property type="entry name" value="T6A_YeaZ"/>
    <property type="match status" value="1"/>
</dbReference>
<comment type="caution">
    <text evidence="2">The sequence shown here is derived from an EMBL/GenBank/DDBJ whole genome shotgun (WGS) entry which is preliminary data.</text>
</comment>
<organism evidence="2 3">
    <name type="scientific">Gomphosphaeria aponina SAG 52.96 = DSM 107014</name>
    <dbReference type="NCBI Taxonomy" id="1521640"/>
    <lineage>
        <taxon>Bacteria</taxon>
        <taxon>Bacillati</taxon>
        <taxon>Cyanobacteriota</taxon>
        <taxon>Cyanophyceae</taxon>
        <taxon>Oscillatoriophycideae</taxon>
        <taxon>Chroococcales</taxon>
        <taxon>Gomphosphaeriaceae</taxon>
        <taxon>Gomphosphaeria</taxon>
    </lineage>
</organism>
<reference evidence="2" key="1">
    <citation type="submission" date="2021-02" db="EMBL/GenBank/DDBJ databases">
        <title>Metagenome analyses of Stigonema ocellatum DSM 106950, Chlorogloea purpurea SAG 13.99 and Gomphosphaeria aponina DSM 107014.</title>
        <authorList>
            <person name="Marter P."/>
            <person name="Huang S."/>
        </authorList>
    </citation>
    <scope>NUCLEOTIDE SEQUENCE</scope>
    <source>
        <strain evidence="2">JP213</strain>
    </source>
</reference>
<keyword evidence="2" id="KW-0012">Acyltransferase</keyword>
<dbReference type="InterPro" id="IPR022496">
    <property type="entry name" value="T6A_TsaB"/>
</dbReference>